<evidence type="ECO:0000313" key="6">
    <source>
        <dbReference type="EMBL" id="WEA19952.1"/>
    </source>
</evidence>
<protein>
    <recommendedName>
        <fullName evidence="5">Translational regulator CsrA</fullName>
    </recommendedName>
    <alternativeName>
        <fullName evidence="5">Carbon storage regulator</fullName>
    </alternativeName>
</protein>
<dbReference type="InterPro" id="IPR036107">
    <property type="entry name" value="CsrA_sf"/>
</dbReference>
<comment type="similarity">
    <text evidence="5">Belongs to the CsrA/RsmA family.</text>
</comment>
<dbReference type="GO" id="GO:0006402">
    <property type="term" value="P:mRNA catabolic process"/>
    <property type="evidence" value="ECO:0007669"/>
    <property type="project" value="InterPro"/>
</dbReference>
<keyword evidence="5" id="KW-0678">Repressor</keyword>
<keyword evidence="2 5" id="KW-0810">Translation regulation</keyword>
<dbReference type="PANTHER" id="PTHR34984:SF1">
    <property type="entry name" value="CARBON STORAGE REGULATOR"/>
    <property type="match status" value="1"/>
</dbReference>
<dbReference type="Pfam" id="PF02599">
    <property type="entry name" value="CsrA"/>
    <property type="match status" value="1"/>
</dbReference>
<dbReference type="GO" id="GO:0048027">
    <property type="term" value="F:mRNA 5'-UTR binding"/>
    <property type="evidence" value="ECO:0007669"/>
    <property type="project" value="UniProtKB-UniRule"/>
</dbReference>
<evidence type="ECO:0000256" key="1">
    <source>
        <dbReference type="ARBA" id="ARBA00022490"/>
    </source>
</evidence>
<dbReference type="GO" id="GO:0006109">
    <property type="term" value="P:regulation of carbohydrate metabolic process"/>
    <property type="evidence" value="ECO:0007669"/>
    <property type="project" value="UniProtKB-UniRule"/>
</dbReference>
<dbReference type="RefSeq" id="WP_050492198.1">
    <property type="nucleotide sequence ID" value="NZ_CP118677.1"/>
</dbReference>
<evidence type="ECO:0000256" key="3">
    <source>
        <dbReference type="ARBA" id="ARBA00022884"/>
    </source>
</evidence>
<evidence type="ECO:0000256" key="5">
    <source>
        <dbReference type="HAMAP-Rule" id="MF_00167"/>
    </source>
</evidence>
<keyword evidence="3 5" id="KW-0694">RNA-binding</keyword>
<accession>A0AAJ5V2W7</accession>
<dbReference type="GO" id="GO:0045948">
    <property type="term" value="P:positive regulation of translational initiation"/>
    <property type="evidence" value="ECO:0007669"/>
    <property type="project" value="UniProtKB-UniRule"/>
</dbReference>
<dbReference type="SUPFAM" id="SSF117130">
    <property type="entry name" value="CsrA-like"/>
    <property type="match status" value="1"/>
</dbReference>
<dbReference type="InterPro" id="IPR003751">
    <property type="entry name" value="CsrA"/>
</dbReference>
<dbReference type="GO" id="GO:0045947">
    <property type="term" value="P:negative regulation of translational initiation"/>
    <property type="evidence" value="ECO:0007669"/>
    <property type="project" value="UniProtKB-UniRule"/>
</dbReference>
<dbReference type="Proteomes" id="UP001217631">
    <property type="component" value="Chromosome"/>
</dbReference>
<reference evidence="6" key="1">
    <citation type="submission" date="2023-02" db="EMBL/GenBank/DDBJ databases">
        <title>tmexCD-toprJ-like cluster.</title>
        <authorList>
            <person name="Gao X."/>
            <person name="Wang C."/>
            <person name="Liu J."/>
        </authorList>
    </citation>
    <scope>NUCLEOTIDE SEQUENCE</scope>
    <source>
        <strain evidence="6">GDW21C697WI</strain>
    </source>
</reference>
<keyword evidence="1 5" id="KW-0963">Cytoplasm</keyword>
<organism evidence="6 7">
    <name type="scientific">Pseudomonas juntendi</name>
    <dbReference type="NCBI Taxonomy" id="2666183"/>
    <lineage>
        <taxon>Bacteria</taxon>
        <taxon>Pseudomonadati</taxon>
        <taxon>Pseudomonadota</taxon>
        <taxon>Gammaproteobacteria</taxon>
        <taxon>Pseudomonadales</taxon>
        <taxon>Pseudomonadaceae</taxon>
        <taxon>Pseudomonas</taxon>
    </lineage>
</organism>
<proteinExistence type="inferred from homology"/>
<dbReference type="GO" id="GO:0005829">
    <property type="term" value="C:cytosol"/>
    <property type="evidence" value="ECO:0007669"/>
    <property type="project" value="TreeGrafter"/>
</dbReference>
<dbReference type="AlphaFoldDB" id="A0AAJ5V2W7"/>
<comment type="function">
    <text evidence="5">A key translational regulator that binds mRNA to regulate translation initiation and/or mRNA stability. Mediates global changes in gene expression, shifting from rapid growth to stress survival by linking envelope stress, the stringent response and the catabolite repression systems. Usually binds in the 5'-UTR; binding at or near the Shine-Dalgarno sequence prevents ribosome-binding, repressing translation, binding elsewhere in the 5'-UTR can activate translation and/or stabilize the mRNA. Its function is antagonized by small RNA(s).</text>
</comment>
<name>A0AAJ5V2W7_9PSED</name>
<evidence type="ECO:0000256" key="2">
    <source>
        <dbReference type="ARBA" id="ARBA00022845"/>
    </source>
</evidence>
<keyword evidence="4 5" id="KW-0010">Activator</keyword>
<dbReference type="HAMAP" id="MF_00167">
    <property type="entry name" value="CsrA"/>
    <property type="match status" value="1"/>
</dbReference>
<dbReference type="EMBL" id="CP118677">
    <property type="protein sequence ID" value="WEA19952.1"/>
    <property type="molecule type" value="Genomic_DNA"/>
</dbReference>
<evidence type="ECO:0000313" key="7">
    <source>
        <dbReference type="Proteomes" id="UP001217631"/>
    </source>
</evidence>
<dbReference type="PANTHER" id="PTHR34984">
    <property type="entry name" value="CARBON STORAGE REGULATOR"/>
    <property type="match status" value="1"/>
</dbReference>
<sequence>MLMLSRNIGKAIVIGGNIRVTVAGVNGSQVRLGIIAPGGVVVDREEIHQRRLADPRPAVAPVDPRDLFIAANPIGASETELQKGRNGFVDERTHGDYLIFLAGFNAMQQQVVQEQQP</sequence>
<gene>
    <name evidence="5" type="primary">csrA</name>
    <name evidence="6" type="ORF">PWA60_22245</name>
</gene>
<dbReference type="Gene3D" id="2.60.40.4380">
    <property type="entry name" value="Translational regulator CsrA"/>
    <property type="match status" value="1"/>
</dbReference>
<comment type="subcellular location">
    <subcellularLocation>
        <location evidence="5">Cytoplasm</location>
    </subcellularLocation>
</comment>
<comment type="subunit">
    <text evidence="5">Homodimer; the beta-strands of each monomer intercalate to form a hydrophobic core, while the alpha-helices form wings that extend away from the core.</text>
</comment>
<evidence type="ECO:0000256" key="4">
    <source>
        <dbReference type="ARBA" id="ARBA00023159"/>
    </source>
</evidence>